<dbReference type="GO" id="GO:0005665">
    <property type="term" value="C:RNA polymerase II, core complex"/>
    <property type="evidence" value="ECO:0007669"/>
    <property type="project" value="TreeGrafter"/>
</dbReference>
<dbReference type="PANTHER" id="PTHR11800:SF2">
    <property type="entry name" value="DNA-DIRECTED RNA POLYMERASE II SUBUNIT RPB3"/>
    <property type="match status" value="1"/>
</dbReference>
<dbReference type="Gene3D" id="3.30.1360.10">
    <property type="entry name" value="RNA polymerase, RBP11-like subunit"/>
    <property type="match status" value="2"/>
</dbReference>
<dbReference type="EMBL" id="MN739451">
    <property type="protein sequence ID" value="QHT05249.1"/>
    <property type="molecule type" value="Genomic_DNA"/>
</dbReference>
<dbReference type="PANTHER" id="PTHR11800">
    <property type="entry name" value="DNA-DIRECTED RNA POLYMERASE"/>
    <property type="match status" value="1"/>
</dbReference>
<dbReference type="InterPro" id="IPR011263">
    <property type="entry name" value="DNA-dir_RNA_pol_RpoA/D/Rpb3"/>
</dbReference>
<dbReference type="SUPFAM" id="SSF55257">
    <property type="entry name" value="RBP11-like subunits of RNA polymerase"/>
    <property type="match status" value="2"/>
</dbReference>
<dbReference type="GO" id="GO:0003899">
    <property type="term" value="F:DNA-directed RNA polymerase activity"/>
    <property type="evidence" value="ECO:0007669"/>
    <property type="project" value="InterPro"/>
</dbReference>
<dbReference type="InterPro" id="IPR050518">
    <property type="entry name" value="Rpo3/RPB3_RNA_Pol_subunit"/>
</dbReference>
<evidence type="ECO:0000256" key="2">
    <source>
        <dbReference type="ARBA" id="ARBA00023163"/>
    </source>
</evidence>
<keyword evidence="2" id="KW-0804">Transcription</keyword>
<reference evidence="4" key="1">
    <citation type="journal article" date="2020" name="Nature">
        <title>Giant virus diversity and host interactions through global metagenomics.</title>
        <authorList>
            <person name="Schulz F."/>
            <person name="Roux S."/>
            <person name="Paez-Espino D."/>
            <person name="Jungbluth S."/>
            <person name="Walsh D.A."/>
            <person name="Denef V.J."/>
            <person name="McMahon K.D."/>
            <person name="Konstantinidis K.T."/>
            <person name="Eloe-Fadrosh E.A."/>
            <person name="Kyrpides N.C."/>
            <person name="Woyke T."/>
        </authorList>
    </citation>
    <scope>NUCLEOTIDE SEQUENCE</scope>
    <source>
        <strain evidence="4">GVMAG-M-3300021375-17</strain>
    </source>
</reference>
<dbReference type="AlphaFoldDB" id="A0A6C0CNG7"/>
<evidence type="ECO:0000313" key="4">
    <source>
        <dbReference type="EMBL" id="QHT05249.1"/>
    </source>
</evidence>
<dbReference type="Gene3D" id="2.170.120.12">
    <property type="entry name" value="DNA-directed RNA polymerase, insert domain"/>
    <property type="match status" value="1"/>
</dbReference>
<proteinExistence type="predicted"/>
<evidence type="ECO:0000259" key="3">
    <source>
        <dbReference type="SMART" id="SM00662"/>
    </source>
</evidence>
<dbReference type="SMART" id="SM00662">
    <property type="entry name" value="RPOLD"/>
    <property type="match status" value="1"/>
</dbReference>
<organism evidence="4">
    <name type="scientific">viral metagenome</name>
    <dbReference type="NCBI Taxonomy" id="1070528"/>
    <lineage>
        <taxon>unclassified sequences</taxon>
        <taxon>metagenomes</taxon>
        <taxon>organismal metagenomes</taxon>
    </lineage>
</organism>
<dbReference type="GO" id="GO:0046983">
    <property type="term" value="F:protein dimerization activity"/>
    <property type="evidence" value="ECO:0007669"/>
    <property type="project" value="InterPro"/>
</dbReference>
<dbReference type="InterPro" id="IPR036603">
    <property type="entry name" value="RBP11-like"/>
</dbReference>
<sequence>MSLVKNYEDEYGLHFTIKDVHVSYANAIRRTILSDIPTVVIRTETSEINTCKITANTTRFHNEIVKQRLSNIPIHVKGNIVERFIKSYRLVVNVKNESKHEIRWVTTDDFKIQEKTTGQFLEDAEMNKIFPRDTITNHPIDFLRLRPAIGNVDGEQIQLTADFSVSTAKENGMFNVVSKCSFQNVIDSEYKEDVWAVQLQKMKDENMSNEEIEFERKNFQFLDAQRCFKKDENGEPNEFDFVVKTVGVYTNQELVNYACEILKNKFENLIKGIQSQIVPIHSTSDSRDIGYTSVTISSIENSYDIILEHEDYTMGYLLEHYLYQMFYLDKTQENEMTYVGFKKYHPHDEYSVIRMAFADDTTAMLLIKQYLVKTCIEVCNDIEKIKKHF</sequence>
<dbReference type="Pfam" id="PF01193">
    <property type="entry name" value="RNA_pol_L"/>
    <property type="match status" value="1"/>
</dbReference>
<accession>A0A6C0CNG7</accession>
<keyword evidence="1" id="KW-0240">DNA-directed RNA polymerase</keyword>
<name>A0A6C0CNG7_9ZZZZ</name>
<dbReference type="InterPro" id="IPR036643">
    <property type="entry name" value="RNApol_insert_sf"/>
</dbReference>
<feature type="domain" description="DNA-directed RNA polymerase RpoA/D/Rpb3-type" evidence="3">
    <location>
        <begin position="12"/>
        <end position="272"/>
    </location>
</feature>
<dbReference type="GO" id="GO:0006366">
    <property type="term" value="P:transcription by RNA polymerase II"/>
    <property type="evidence" value="ECO:0007669"/>
    <property type="project" value="TreeGrafter"/>
</dbReference>
<evidence type="ECO:0000256" key="1">
    <source>
        <dbReference type="ARBA" id="ARBA00022478"/>
    </source>
</evidence>
<protein>
    <recommendedName>
        <fullName evidence="3">DNA-directed RNA polymerase RpoA/D/Rpb3-type domain-containing protein</fullName>
    </recommendedName>
</protein>